<name>K0TP38_THAOC</name>
<protein>
    <submittedName>
        <fullName evidence="2">Uncharacterized protein</fullName>
    </submittedName>
</protein>
<dbReference type="AlphaFoldDB" id="K0TP38"/>
<evidence type="ECO:0000313" key="3">
    <source>
        <dbReference type="Proteomes" id="UP000266841"/>
    </source>
</evidence>
<evidence type="ECO:0000313" key="2">
    <source>
        <dbReference type="EMBL" id="EJK74112.1"/>
    </source>
</evidence>
<organism evidence="2 3">
    <name type="scientific">Thalassiosira oceanica</name>
    <name type="common">Marine diatom</name>
    <dbReference type="NCBI Taxonomy" id="159749"/>
    <lineage>
        <taxon>Eukaryota</taxon>
        <taxon>Sar</taxon>
        <taxon>Stramenopiles</taxon>
        <taxon>Ochrophyta</taxon>
        <taxon>Bacillariophyta</taxon>
        <taxon>Coscinodiscophyceae</taxon>
        <taxon>Thalassiosirophycidae</taxon>
        <taxon>Thalassiosirales</taxon>
        <taxon>Thalassiosiraceae</taxon>
        <taxon>Thalassiosira</taxon>
    </lineage>
</organism>
<feature type="region of interest" description="Disordered" evidence="1">
    <location>
        <begin position="250"/>
        <end position="325"/>
    </location>
</feature>
<sequence>RPQGPQGEGAALVELPRPPIDADLQCGVGILRVVGHVDERYQKALNLLDLVLIRHLAEQAFVLAVRIADHVPCREAAGAHHPRGPLQVLDGNPIDRRDIFDDVLAAQDSGRVVRYLDLLDRAPRPVVGGETLRPRDVVRPRREGRNVRGILAVLREGAQELEALVDVLHVLVVPPVAPGDRREVVAHRPAESVADQQGRAVRYLDEQLAPPRVGPRVKTPESVPRVHLDLHARPPAARFVLGALDPLHELLGPVRGPPERLVEKRDEVQHGRERRQAGHPHEVGGGRRPPRDPYQRKDNGHLERTRGMEQKQLQHDCASSLRDHS</sequence>
<reference evidence="2 3" key="1">
    <citation type="journal article" date="2012" name="Genome Biol.">
        <title>Genome and low-iron response of an oceanic diatom adapted to chronic iron limitation.</title>
        <authorList>
            <person name="Lommer M."/>
            <person name="Specht M."/>
            <person name="Roy A.S."/>
            <person name="Kraemer L."/>
            <person name="Andreson R."/>
            <person name="Gutowska M.A."/>
            <person name="Wolf J."/>
            <person name="Bergner S.V."/>
            <person name="Schilhabel M.B."/>
            <person name="Klostermeier U.C."/>
            <person name="Beiko R.G."/>
            <person name="Rosenstiel P."/>
            <person name="Hippler M."/>
            <person name="Laroche J."/>
        </authorList>
    </citation>
    <scope>NUCLEOTIDE SEQUENCE [LARGE SCALE GENOMIC DNA]</scope>
    <source>
        <strain evidence="2 3">CCMP1005</strain>
    </source>
</reference>
<feature type="non-terminal residue" evidence="2">
    <location>
        <position position="1"/>
    </location>
</feature>
<feature type="compositionally biased region" description="Basic and acidic residues" evidence="1">
    <location>
        <begin position="257"/>
        <end position="314"/>
    </location>
</feature>
<proteinExistence type="predicted"/>
<dbReference type="EMBL" id="AGNL01003945">
    <property type="protein sequence ID" value="EJK74112.1"/>
    <property type="molecule type" value="Genomic_DNA"/>
</dbReference>
<accession>K0TP38</accession>
<gene>
    <name evidence="2" type="ORF">THAOC_04231</name>
</gene>
<evidence type="ECO:0000256" key="1">
    <source>
        <dbReference type="SAM" id="MobiDB-lite"/>
    </source>
</evidence>
<dbReference type="Proteomes" id="UP000266841">
    <property type="component" value="Unassembled WGS sequence"/>
</dbReference>
<comment type="caution">
    <text evidence="2">The sequence shown here is derived from an EMBL/GenBank/DDBJ whole genome shotgun (WGS) entry which is preliminary data.</text>
</comment>
<keyword evidence="3" id="KW-1185">Reference proteome</keyword>